<organism evidence="20 21">
    <name type="scientific">Chelydra serpentina</name>
    <name type="common">Snapping turtle</name>
    <name type="synonym">Testudo serpentina</name>
    <dbReference type="NCBI Taxonomy" id="8475"/>
    <lineage>
        <taxon>Eukaryota</taxon>
        <taxon>Metazoa</taxon>
        <taxon>Chordata</taxon>
        <taxon>Craniata</taxon>
        <taxon>Vertebrata</taxon>
        <taxon>Euteleostomi</taxon>
        <taxon>Archelosauria</taxon>
        <taxon>Testudinata</taxon>
        <taxon>Testudines</taxon>
        <taxon>Cryptodira</taxon>
        <taxon>Durocryptodira</taxon>
        <taxon>Americhelydia</taxon>
        <taxon>Chelydroidea</taxon>
        <taxon>Chelydridae</taxon>
        <taxon>Chelydra</taxon>
    </lineage>
</organism>
<dbReference type="Pfam" id="PF00168">
    <property type="entry name" value="C2"/>
    <property type="match status" value="1"/>
</dbReference>
<feature type="domain" description="WW" evidence="18">
    <location>
        <begin position="456"/>
        <end position="489"/>
    </location>
</feature>
<dbReference type="SMART" id="SM00239">
    <property type="entry name" value="C2"/>
    <property type="match status" value="1"/>
</dbReference>
<dbReference type="PANTHER" id="PTHR11254:SF441">
    <property type="entry name" value="HECT-TYPE E3 UBIQUITIN TRANSFERASE"/>
    <property type="match status" value="1"/>
</dbReference>
<comment type="subcellular location">
    <subcellularLocation>
        <location evidence="2">Cytoplasm</location>
    </subcellularLocation>
    <subcellularLocation>
        <location evidence="4">Endosome</location>
        <location evidence="4">Multivesicular body</location>
    </subcellularLocation>
    <subcellularLocation>
        <location evidence="3">Golgi apparatus</location>
    </subcellularLocation>
</comment>
<dbReference type="FunFam" id="3.30.2160.10:FF:000001">
    <property type="entry name" value="E3 ubiquitin-protein ligase NEDD4-like"/>
    <property type="match status" value="1"/>
</dbReference>
<evidence type="ECO:0000259" key="19">
    <source>
        <dbReference type="PROSITE" id="PS50237"/>
    </source>
</evidence>
<dbReference type="PROSITE" id="PS01159">
    <property type="entry name" value="WW_DOMAIN_1"/>
    <property type="match status" value="3"/>
</dbReference>
<dbReference type="GO" id="GO:0016567">
    <property type="term" value="P:protein ubiquitination"/>
    <property type="evidence" value="ECO:0007669"/>
    <property type="project" value="UniProtKB-UniPathway"/>
</dbReference>
<dbReference type="PIRSF" id="PIRSF001569">
    <property type="entry name" value="E3_ub_ligase_SMURF1"/>
    <property type="match status" value="1"/>
</dbReference>
<evidence type="ECO:0000256" key="6">
    <source>
        <dbReference type="ARBA" id="ARBA00022490"/>
    </source>
</evidence>
<dbReference type="Pfam" id="PF00632">
    <property type="entry name" value="HECT"/>
    <property type="match status" value="1"/>
</dbReference>
<keyword evidence="7 13" id="KW-0808">Transferase</keyword>
<evidence type="ECO:0000256" key="8">
    <source>
        <dbReference type="ARBA" id="ARBA00022737"/>
    </source>
</evidence>
<dbReference type="PANTHER" id="PTHR11254">
    <property type="entry name" value="HECT DOMAIN UBIQUITIN-PROTEIN LIGASE"/>
    <property type="match status" value="1"/>
</dbReference>
<sequence>MYSLKDLCDESRLLRVKVVSGIDLAKKDIFGASDPYVKLSLYVADENKELALVQTKTIKKVGGDSFFTVNPTNHRLLFEVFDENRLVSTEDPTMERPYTFKDFLLRPRSHKSRVKGFLRLKMAYMPKNGGQEEETSEQREESERAWEVVDSNDSVSHHQEELPPPPLPPGWEEKVDNLGRTYYVNHNNRTTQWHRPSLIDVASDSDNNIRQINQEAAHRRFRSRRHISEDLEPEPSESGDASEPWETISEEASISGDSLSLSLPPPPASPVSRTSPQELSDELNRRLQITPDSNGEQFGSLIQRDPSSRLRSCSVTDAVAEQSHLSLLAEDGAVGSAANSNNHLSEPQIRRPRSLSSPTVTLSAPLEGAKDSPVRRAVKDTLSNPQSPQPSPYTSPKPQHKVTQSFLPPGWEMRIAPNGRPFFIDHNTKTTTWEDPRLKFPVHLRSKASLNPNDLGPLPPGWEERIHLDGRTFYIDHNSKITQWEDPRLQNPAITGPAVPYSREFKQKYDYFRKKLKKPADIPNRFEMKLHRNNIFEESYRRIMSVKRSDVLKARLWIEFESEKGLDYGGVAREWFFLLSKEMFNPYYGLFEYSATDNYTLQINPNSGLCNEDHLSYFTFIGRVAGLAVFHGKLLDGFFIRPFYKMMLGKQITLKDMESVDSEYYNSLKWILENDPTELDLMFCIDEENFGQTYQVDLKPNGSEIMVTNENKREYIEYHAFWNLTFLFCFVLFQGFTELLPIDLIKIFDENELELLMCGLGDVDVNDWRQHTIYKNGYCPNHPVIQWYWKAVLLMDAEKRIRLLQFVTGTSRVPMNGFAELYGSNGPQLFTIEQWGSPEKLPRAHTCFNRLDLPPYESFEDLREKLLMAVENAQGFEGVD</sequence>
<dbReference type="PROSITE" id="PS50020">
    <property type="entry name" value="WW_DOMAIN_2"/>
    <property type="match status" value="3"/>
</dbReference>
<dbReference type="GO" id="GO:0030154">
    <property type="term" value="P:cell differentiation"/>
    <property type="evidence" value="ECO:0007669"/>
    <property type="project" value="UniProtKB-KW"/>
</dbReference>
<dbReference type="FunFam" id="2.20.70.10:FF:000006">
    <property type="entry name" value="E3 ubiquitin-protein ligase NEDD4-like protein"/>
    <property type="match status" value="1"/>
</dbReference>
<feature type="compositionally biased region" description="Basic and acidic residues" evidence="16">
    <location>
        <begin position="368"/>
        <end position="379"/>
    </location>
</feature>
<name>A0A8C3RTD8_CHESE</name>
<feature type="region of interest" description="Disordered" evidence="16">
    <location>
        <begin position="216"/>
        <end position="315"/>
    </location>
</feature>
<evidence type="ECO:0000256" key="7">
    <source>
        <dbReference type="ARBA" id="ARBA00022679"/>
    </source>
</evidence>
<feature type="domain" description="WW" evidence="18">
    <location>
        <begin position="165"/>
        <end position="198"/>
    </location>
</feature>
<dbReference type="UniPathway" id="UPA00143"/>
<accession>A0A8C3RTD8</accession>
<evidence type="ECO:0000256" key="13">
    <source>
        <dbReference type="PIRNR" id="PIRNR001569"/>
    </source>
</evidence>
<keyword evidence="10" id="KW-0221">Differentiation</keyword>
<evidence type="ECO:0000256" key="1">
    <source>
        <dbReference type="ARBA" id="ARBA00000885"/>
    </source>
</evidence>
<dbReference type="Gene3D" id="2.60.40.150">
    <property type="entry name" value="C2 domain"/>
    <property type="match status" value="1"/>
</dbReference>
<dbReference type="Gene3D" id="2.20.70.10">
    <property type="match status" value="2"/>
</dbReference>
<evidence type="ECO:0000256" key="4">
    <source>
        <dbReference type="ARBA" id="ARBA00004559"/>
    </source>
</evidence>
<dbReference type="SUPFAM" id="SSF49562">
    <property type="entry name" value="C2 domain (Calcium/lipid-binding domain, CaLB)"/>
    <property type="match status" value="1"/>
</dbReference>
<evidence type="ECO:0000259" key="18">
    <source>
        <dbReference type="PROSITE" id="PS50020"/>
    </source>
</evidence>
<dbReference type="InterPro" id="IPR035892">
    <property type="entry name" value="C2_domain_sf"/>
</dbReference>
<feature type="region of interest" description="Disordered" evidence="16">
    <location>
        <begin position="126"/>
        <end position="171"/>
    </location>
</feature>
<dbReference type="InterPro" id="IPR000569">
    <property type="entry name" value="HECT_dom"/>
</dbReference>
<evidence type="ECO:0000256" key="11">
    <source>
        <dbReference type="ARBA" id="ARBA00022786"/>
    </source>
</evidence>
<dbReference type="Pfam" id="PF00397">
    <property type="entry name" value="WW"/>
    <property type="match status" value="3"/>
</dbReference>
<dbReference type="SUPFAM" id="SSF56204">
    <property type="entry name" value="Hect, E3 ligase catalytic domain"/>
    <property type="match status" value="1"/>
</dbReference>
<dbReference type="SUPFAM" id="SSF51045">
    <property type="entry name" value="WW domain"/>
    <property type="match status" value="3"/>
</dbReference>
<evidence type="ECO:0000256" key="10">
    <source>
        <dbReference type="ARBA" id="ARBA00022782"/>
    </source>
</evidence>
<dbReference type="InterPro" id="IPR000008">
    <property type="entry name" value="C2_dom"/>
</dbReference>
<feature type="domain" description="HECT" evidence="19">
    <location>
        <begin position="548"/>
        <end position="879"/>
    </location>
</feature>
<dbReference type="SMART" id="SM00119">
    <property type="entry name" value="HECTc"/>
    <property type="match status" value="1"/>
</dbReference>
<proteinExistence type="predicted"/>
<dbReference type="FunFam" id="3.90.1750.10:FF:000001">
    <property type="entry name" value="E3 ubiquitin-protein ligase NEDD4-like"/>
    <property type="match status" value="1"/>
</dbReference>
<dbReference type="CDD" id="cd00201">
    <property type="entry name" value="WW"/>
    <property type="match status" value="3"/>
</dbReference>
<dbReference type="EC" id="2.3.2.26" evidence="13"/>
<evidence type="ECO:0000256" key="14">
    <source>
        <dbReference type="PIRSR" id="PIRSR001569-1"/>
    </source>
</evidence>
<reference evidence="20" key="2">
    <citation type="submission" date="2025-09" db="UniProtKB">
        <authorList>
            <consortium name="Ensembl"/>
        </authorList>
    </citation>
    <scope>IDENTIFICATION</scope>
</reference>
<dbReference type="InterPro" id="IPR050409">
    <property type="entry name" value="E3_ubiq-protein_ligase"/>
</dbReference>
<dbReference type="GO" id="GO:0048814">
    <property type="term" value="P:regulation of dendrite morphogenesis"/>
    <property type="evidence" value="ECO:0007669"/>
    <property type="project" value="TreeGrafter"/>
</dbReference>
<feature type="compositionally biased region" description="Basic and acidic residues" evidence="16">
    <location>
        <begin position="136"/>
        <end position="147"/>
    </location>
</feature>
<dbReference type="Proteomes" id="UP000694403">
    <property type="component" value="Unplaced"/>
</dbReference>
<dbReference type="Gene3D" id="3.30.2410.10">
    <property type="entry name" value="Hect, E3 ligase catalytic domain"/>
    <property type="match status" value="1"/>
</dbReference>
<dbReference type="GO" id="GO:0061630">
    <property type="term" value="F:ubiquitin protein ligase activity"/>
    <property type="evidence" value="ECO:0007669"/>
    <property type="project" value="UniProtKB-EC"/>
</dbReference>
<keyword evidence="21" id="KW-1185">Reference proteome</keyword>
<feature type="active site" description="Glycyl thioester intermediate" evidence="14 15">
    <location>
        <position position="847"/>
    </location>
</feature>
<dbReference type="FunFam" id="3.30.2410.10:FF:000001">
    <property type="entry name" value="E3 ubiquitin-protein ligase NEDD4-like"/>
    <property type="match status" value="1"/>
</dbReference>
<feature type="compositionally biased region" description="Low complexity" evidence="16">
    <location>
        <begin position="253"/>
        <end position="262"/>
    </location>
</feature>
<evidence type="ECO:0000256" key="12">
    <source>
        <dbReference type="ARBA" id="ARBA00023034"/>
    </source>
</evidence>
<keyword evidence="9" id="KW-0967">Endosome</keyword>
<dbReference type="AlphaFoldDB" id="A0A8C3RTD8"/>
<keyword evidence="8" id="KW-0677">Repeat</keyword>
<dbReference type="FunFam" id="2.20.70.10:FF:000017">
    <property type="entry name" value="E3 ubiquitin-protein ligase"/>
    <property type="match status" value="1"/>
</dbReference>
<dbReference type="GO" id="GO:0019871">
    <property type="term" value="F:sodium channel inhibitor activity"/>
    <property type="evidence" value="ECO:0007669"/>
    <property type="project" value="UniProtKB-ARBA"/>
</dbReference>
<dbReference type="PROSITE" id="PS50004">
    <property type="entry name" value="C2"/>
    <property type="match status" value="1"/>
</dbReference>
<feature type="domain" description="C2" evidence="17">
    <location>
        <begin position="1"/>
        <end position="113"/>
    </location>
</feature>
<dbReference type="PROSITE" id="PS50237">
    <property type="entry name" value="HECT"/>
    <property type="match status" value="1"/>
</dbReference>
<dbReference type="InterPro" id="IPR036020">
    <property type="entry name" value="WW_dom_sf"/>
</dbReference>
<evidence type="ECO:0000256" key="5">
    <source>
        <dbReference type="ARBA" id="ARBA00004906"/>
    </source>
</evidence>
<evidence type="ECO:0000256" key="15">
    <source>
        <dbReference type="PROSITE-ProRule" id="PRU00104"/>
    </source>
</evidence>
<evidence type="ECO:0000259" key="17">
    <source>
        <dbReference type="PROSITE" id="PS50004"/>
    </source>
</evidence>
<dbReference type="GO" id="GO:0005794">
    <property type="term" value="C:Golgi apparatus"/>
    <property type="evidence" value="ECO:0007669"/>
    <property type="project" value="UniProtKB-SubCell"/>
</dbReference>
<reference evidence="20" key="1">
    <citation type="submission" date="2025-08" db="UniProtKB">
        <authorList>
            <consortium name="Ensembl"/>
        </authorList>
    </citation>
    <scope>IDENTIFICATION</scope>
</reference>
<feature type="region of interest" description="Disordered" evidence="16">
    <location>
        <begin position="336"/>
        <end position="404"/>
    </location>
</feature>
<keyword evidence="11 13" id="KW-0833">Ubl conjugation pathway</keyword>
<comment type="catalytic activity">
    <reaction evidence="1 13">
        <text>S-ubiquitinyl-[E2 ubiquitin-conjugating enzyme]-L-cysteine + [acceptor protein]-L-lysine = [E2 ubiquitin-conjugating enzyme]-L-cysteine + N(6)-ubiquitinyl-[acceptor protein]-L-lysine.</text>
        <dbReference type="EC" id="2.3.2.26"/>
    </reaction>
</comment>
<dbReference type="InterPro" id="IPR001202">
    <property type="entry name" value="WW_dom"/>
</dbReference>
<evidence type="ECO:0000256" key="16">
    <source>
        <dbReference type="SAM" id="MobiDB-lite"/>
    </source>
</evidence>
<dbReference type="GO" id="GO:0010766">
    <property type="term" value="P:negative regulation of sodium ion transport"/>
    <property type="evidence" value="ECO:0007669"/>
    <property type="project" value="UniProtKB-ARBA"/>
</dbReference>
<dbReference type="GO" id="GO:0006811">
    <property type="term" value="P:monoatomic ion transport"/>
    <property type="evidence" value="ECO:0007669"/>
    <property type="project" value="UniProtKB-ARBA"/>
</dbReference>
<evidence type="ECO:0000256" key="9">
    <source>
        <dbReference type="ARBA" id="ARBA00022753"/>
    </source>
</evidence>
<dbReference type="InterPro" id="IPR024928">
    <property type="entry name" value="E3_ub_ligase_SMURF1"/>
</dbReference>
<dbReference type="Gene3D" id="3.30.2160.10">
    <property type="entry name" value="Hect, E3 ligase catalytic domain"/>
    <property type="match status" value="1"/>
</dbReference>
<dbReference type="Gene3D" id="3.90.1750.10">
    <property type="entry name" value="Hect, E3 ligase catalytic domains"/>
    <property type="match status" value="1"/>
</dbReference>
<dbReference type="InterPro" id="IPR035983">
    <property type="entry name" value="Hect_E3_ubiquitin_ligase"/>
</dbReference>
<dbReference type="GO" id="GO:0005771">
    <property type="term" value="C:multivesicular body"/>
    <property type="evidence" value="ECO:0007669"/>
    <property type="project" value="UniProtKB-SubCell"/>
</dbReference>
<keyword evidence="12" id="KW-0333">Golgi apparatus</keyword>
<dbReference type="Ensembl" id="ENSCSRT00000004207.1">
    <property type="protein sequence ID" value="ENSCSRP00000004072.1"/>
    <property type="gene ID" value="ENSCSRG00000002529.1"/>
</dbReference>
<evidence type="ECO:0000256" key="2">
    <source>
        <dbReference type="ARBA" id="ARBA00004496"/>
    </source>
</evidence>
<evidence type="ECO:0000313" key="20">
    <source>
        <dbReference type="Ensembl" id="ENSCSRP00000004072.1"/>
    </source>
</evidence>
<evidence type="ECO:0000313" key="21">
    <source>
        <dbReference type="Proteomes" id="UP000694403"/>
    </source>
</evidence>
<keyword evidence="6" id="KW-0963">Cytoplasm</keyword>
<dbReference type="SMART" id="SM00456">
    <property type="entry name" value="WW"/>
    <property type="match status" value="3"/>
</dbReference>
<dbReference type="FunFam" id="2.20.70.10:FF:000008">
    <property type="entry name" value="E3 ubiquitin-protein ligase NEDD4-like protein"/>
    <property type="match status" value="1"/>
</dbReference>
<dbReference type="CDD" id="cd00078">
    <property type="entry name" value="HECTc"/>
    <property type="match status" value="1"/>
</dbReference>
<comment type="pathway">
    <text evidence="5 13">Protein modification; protein ubiquitination.</text>
</comment>
<feature type="domain" description="WW" evidence="18">
    <location>
        <begin position="405"/>
        <end position="438"/>
    </location>
</feature>
<evidence type="ECO:0000256" key="3">
    <source>
        <dbReference type="ARBA" id="ARBA00004555"/>
    </source>
</evidence>
<dbReference type="GO" id="GO:0006511">
    <property type="term" value="P:ubiquitin-dependent protein catabolic process"/>
    <property type="evidence" value="ECO:0007669"/>
    <property type="project" value="InterPro"/>
</dbReference>
<protein>
    <recommendedName>
        <fullName evidence="13">E3 ubiquitin-protein ligase</fullName>
        <ecNumber evidence="13">2.3.2.26</ecNumber>
    </recommendedName>
</protein>